<feature type="transmembrane region" description="Helical" evidence="10">
    <location>
        <begin position="310"/>
        <end position="337"/>
    </location>
</feature>
<dbReference type="Pfam" id="PF00999">
    <property type="entry name" value="Na_H_Exchanger"/>
    <property type="match status" value="1"/>
</dbReference>
<evidence type="ECO:0000256" key="8">
    <source>
        <dbReference type="ARBA" id="ARBA00023136"/>
    </source>
</evidence>
<evidence type="ECO:0000256" key="10">
    <source>
        <dbReference type="SAM" id="Phobius"/>
    </source>
</evidence>
<evidence type="ECO:0000256" key="6">
    <source>
        <dbReference type="ARBA" id="ARBA00023053"/>
    </source>
</evidence>
<feature type="transmembrane region" description="Helical" evidence="10">
    <location>
        <begin position="349"/>
        <end position="371"/>
    </location>
</feature>
<dbReference type="GO" id="GO:0015386">
    <property type="term" value="F:potassium:proton antiporter activity"/>
    <property type="evidence" value="ECO:0007669"/>
    <property type="project" value="TreeGrafter"/>
</dbReference>
<organism evidence="12 13">
    <name type="scientific">Streptococcus hyointestinalis</name>
    <dbReference type="NCBI Taxonomy" id="1337"/>
    <lineage>
        <taxon>Bacteria</taxon>
        <taxon>Bacillati</taxon>
        <taxon>Bacillota</taxon>
        <taxon>Bacilli</taxon>
        <taxon>Lactobacillales</taxon>
        <taxon>Streptococcaceae</taxon>
        <taxon>Streptococcus</taxon>
    </lineage>
</organism>
<dbReference type="EMBL" id="UHFN01000007">
    <property type="protein sequence ID" value="SUN63138.1"/>
    <property type="molecule type" value="Genomic_DNA"/>
</dbReference>
<protein>
    <submittedName>
        <fullName evidence="12">Na+/H+ antiporter</fullName>
    </submittedName>
</protein>
<sequence>MHVAVLIIVFLFTLILSNLINRLFPKVPLPLIQIVFGGLLCLIFGEQFVSLDSELFLAFVIAPLLFREGEESDITNVLRHWKIILYLIFPVVFVSTLTLGFATYKLLPAGVSLAAYLAVGAALGPTDLVAFNSLSKRFRFPKHVQNILKGEGLLNDASGLVSFQVAITALTTGVFSLQNASLKLLLSVFGGLLVGLIVALVNRLFLAILDSMDVADVSGVMLLELTLPFIAYFLAEEIHGSGIIAVVIAGISQASRFKKITLLDAQIDNVGSVMWGMIAFLLNGVVFLMLGAELTKFARPVLFSQEINTFLILGVIVLVTLLLFAIRFVMIWLFYAYRSRHLKKGIKKYFKDILVLTFSGVKGTVSVATILLLPTLTTVEHSMLLFIVAGVTLLSFLLGIVVSPRLASASSNSPDHYMQIAILNAVIWQLQQDLKEDKSRTALYAVIDNYNKRLENLILDQESNEVKSDLALINIMILGIESDGLENAFLNGDIDMKEYRLYQGYLKFLERRINRGFISNLTYVLAVLLRALPQILHEILTLGSTIRQFLRARNNQQVITKENRQHLIALYQANTALVLEALQNLDDVYSADLVGYLIHSRKQEAQIIQSGAFVERVITRNVPDNVDEMLRGFYLERKVIAEYEAEDLISRRNAKALRKEVNALENYSLKETVNTLSYDLFNYTRSRLNN</sequence>
<reference evidence="12 13" key="1">
    <citation type="submission" date="2018-06" db="EMBL/GenBank/DDBJ databases">
        <authorList>
            <consortium name="Pathogen Informatics"/>
            <person name="Doyle S."/>
        </authorList>
    </citation>
    <scope>NUCLEOTIDE SEQUENCE [LARGE SCALE GENOMIC DNA]</scope>
    <source>
        <strain evidence="12 13">NCTC12224</strain>
    </source>
</reference>
<feature type="transmembrane region" description="Helical" evidence="10">
    <location>
        <begin position="113"/>
        <end position="134"/>
    </location>
</feature>
<dbReference type="Proteomes" id="UP000254924">
    <property type="component" value="Unassembled WGS sequence"/>
</dbReference>
<dbReference type="AlphaFoldDB" id="A0A380KE01"/>
<dbReference type="InterPro" id="IPR006153">
    <property type="entry name" value="Cation/H_exchanger_TM"/>
</dbReference>
<keyword evidence="9" id="KW-0739">Sodium transport</keyword>
<evidence type="ECO:0000256" key="1">
    <source>
        <dbReference type="ARBA" id="ARBA00004651"/>
    </source>
</evidence>
<dbReference type="PANTHER" id="PTHR10110:SF86">
    <property type="entry name" value="SODIUM_HYDROGEN EXCHANGER 7"/>
    <property type="match status" value="1"/>
</dbReference>
<dbReference type="Gene3D" id="6.10.140.1330">
    <property type="match status" value="1"/>
</dbReference>
<feature type="transmembrane region" description="Helical" evidence="10">
    <location>
        <begin position="383"/>
        <end position="402"/>
    </location>
</feature>
<feature type="transmembrane region" description="Helical" evidence="10">
    <location>
        <begin position="272"/>
        <end position="290"/>
    </location>
</feature>
<name>A0A380KE01_9STRE</name>
<dbReference type="GO" id="GO:0005886">
    <property type="term" value="C:plasma membrane"/>
    <property type="evidence" value="ECO:0007669"/>
    <property type="project" value="UniProtKB-SubCell"/>
</dbReference>
<evidence type="ECO:0000256" key="2">
    <source>
        <dbReference type="ARBA" id="ARBA00022448"/>
    </source>
</evidence>
<keyword evidence="6" id="KW-0915">Sodium</keyword>
<evidence type="ECO:0000256" key="4">
    <source>
        <dbReference type="ARBA" id="ARBA00022692"/>
    </source>
</evidence>
<evidence type="ECO:0000313" key="12">
    <source>
        <dbReference type="EMBL" id="SUN63138.1"/>
    </source>
</evidence>
<evidence type="ECO:0000256" key="5">
    <source>
        <dbReference type="ARBA" id="ARBA00022989"/>
    </source>
</evidence>
<keyword evidence="2" id="KW-0813">Transport</keyword>
<gene>
    <name evidence="12" type="primary">nha</name>
    <name evidence="12" type="ORF">NCTC12224_02258</name>
</gene>
<dbReference type="GO" id="GO:0051453">
    <property type="term" value="P:regulation of intracellular pH"/>
    <property type="evidence" value="ECO:0007669"/>
    <property type="project" value="TreeGrafter"/>
</dbReference>
<evidence type="ECO:0000256" key="3">
    <source>
        <dbReference type="ARBA" id="ARBA00022475"/>
    </source>
</evidence>
<dbReference type="GO" id="GO:0015385">
    <property type="term" value="F:sodium:proton antiporter activity"/>
    <property type="evidence" value="ECO:0007669"/>
    <property type="project" value="InterPro"/>
</dbReference>
<dbReference type="OrthoDB" id="9809206at2"/>
<evidence type="ECO:0000313" key="13">
    <source>
        <dbReference type="Proteomes" id="UP000254924"/>
    </source>
</evidence>
<keyword evidence="4 10" id="KW-0812">Transmembrane</keyword>
<keyword evidence="13" id="KW-1185">Reference proteome</keyword>
<feature type="transmembrane region" description="Helical" evidence="10">
    <location>
        <begin position="184"/>
        <end position="209"/>
    </location>
</feature>
<feature type="transmembrane region" description="Helical" evidence="10">
    <location>
        <begin position="83"/>
        <end position="107"/>
    </location>
</feature>
<comment type="subcellular location">
    <subcellularLocation>
        <location evidence="1">Cell membrane</location>
        <topology evidence="1">Multi-pass membrane protein</topology>
    </subcellularLocation>
</comment>
<proteinExistence type="predicted"/>
<dbReference type="PANTHER" id="PTHR10110">
    <property type="entry name" value="SODIUM/HYDROGEN EXCHANGER"/>
    <property type="match status" value="1"/>
</dbReference>
<accession>A0A380KE01</accession>
<evidence type="ECO:0000256" key="9">
    <source>
        <dbReference type="ARBA" id="ARBA00023201"/>
    </source>
</evidence>
<dbReference type="InterPro" id="IPR018422">
    <property type="entry name" value="Cation/H_exchanger_CPA1"/>
</dbReference>
<evidence type="ECO:0000256" key="7">
    <source>
        <dbReference type="ARBA" id="ARBA00023065"/>
    </source>
</evidence>
<feature type="transmembrane region" description="Helical" evidence="10">
    <location>
        <begin position="229"/>
        <end position="251"/>
    </location>
</feature>
<keyword evidence="5 10" id="KW-1133">Transmembrane helix</keyword>
<keyword evidence="8 10" id="KW-0472">Membrane</keyword>
<feature type="domain" description="Cation/H+ exchanger transmembrane" evidence="11">
    <location>
        <begin position="11"/>
        <end position="404"/>
    </location>
</feature>
<feature type="transmembrane region" description="Helical" evidence="10">
    <location>
        <begin position="32"/>
        <end position="62"/>
    </location>
</feature>
<keyword evidence="3" id="KW-1003">Cell membrane</keyword>
<evidence type="ECO:0000259" key="11">
    <source>
        <dbReference type="Pfam" id="PF00999"/>
    </source>
</evidence>
<dbReference type="GO" id="GO:0098719">
    <property type="term" value="P:sodium ion import across plasma membrane"/>
    <property type="evidence" value="ECO:0007669"/>
    <property type="project" value="TreeGrafter"/>
</dbReference>
<keyword evidence="7" id="KW-0406">Ion transport</keyword>